<evidence type="ECO:0000256" key="1">
    <source>
        <dbReference type="ARBA" id="ARBA00009414"/>
    </source>
</evidence>
<accession>A0A5N6RMU0</accession>
<evidence type="ECO:0000259" key="3">
    <source>
        <dbReference type="PROSITE" id="PS51783"/>
    </source>
</evidence>
<dbReference type="Gene3D" id="2.30.29.30">
    <property type="entry name" value="Pleckstrin-homology domain (PH domain)/Phosphotyrosine-binding domain (PTB)"/>
    <property type="match status" value="2"/>
</dbReference>
<comment type="similarity">
    <text evidence="1">Belongs to the GEM family.</text>
</comment>
<dbReference type="InterPro" id="IPR037848">
    <property type="entry name" value="GEM-like"/>
</dbReference>
<dbReference type="EMBL" id="CM017327">
    <property type="protein sequence ID" value="KAE8100794.1"/>
    <property type="molecule type" value="Genomic_DNA"/>
</dbReference>
<name>A0A5N6RMU0_9ROSI</name>
<feature type="region of interest" description="Disordered" evidence="2">
    <location>
        <begin position="43"/>
        <end position="69"/>
    </location>
</feature>
<feature type="domain" description="BEACH-type PH" evidence="3">
    <location>
        <begin position="343"/>
        <end position="448"/>
    </location>
</feature>
<gene>
    <name evidence="4" type="ORF">FH972_018654</name>
</gene>
<reference evidence="4 5" key="1">
    <citation type="submission" date="2019-06" db="EMBL/GenBank/DDBJ databases">
        <title>A chromosomal-level reference genome of Carpinus fangiana (Coryloideae, Betulaceae).</title>
        <authorList>
            <person name="Yang X."/>
            <person name="Wang Z."/>
            <person name="Zhang L."/>
            <person name="Hao G."/>
            <person name="Liu J."/>
            <person name="Yang Y."/>
        </authorList>
    </citation>
    <scope>NUCLEOTIDE SEQUENCE [LARGE SCALE GENOMIC DNA]</scope>
    <source>
        <strain evidence="4">Cfa_2016G</strain>
        <tissue evidence="4">Leaf</tissue>
    </source>
</reference>
<proteinExistence type="inferred from homology"/>
<dbReference type="InterPro" id="IPR011993">
    <property type="entry name" value="PH-like_dom_sf"/>
</dbReference>
<dbReference type="Proteomes" id="UP000327013">
    <property type="component" value="Chromosome 7"/>
</dbReference>
<dbReference type="AlphaFoldDB" id="A0A5N6RMU0"/>
<evidence type="ECO:0000313" key="5">
    <source>
        <dbReference type="Proteomes" id="UP000327013"/>
    </source>
</evidence>
<organism evidence="4 5">
    <name type="scientific">Carpinus fangiana</name>
    <dbReference type="NCBI Taxonomy" id="176857"/>
    <lineage>
        <taxon>Eukaryota</taxon>
        <taxon>Viridiplantae</taxon>
        <taxon>Streptophyta</taxon>
        <taxon>Embryophyta</taxon>
        <taxon>Tracheophyta</taxon>
        <taxon>Spermatophyta</taxon>
        <taxon>Magnoliopsida</taxon>
        <taxon>eudicotyledons</taxon>
        <taxon>Gunneridae</taxon>
        <taxon>Pentapetalae</taxon>
        <taxon>rosids</taxon>
        <taxon>fabids</taxon>
        <taxon>Fagales</taxon>
        <taxon>Betulaceae</taxon>
        <taxon>Carpinus</taxon>
    </lineage>
</organism>
<protein>
    <recommendedName>
        <fullName evidence="3">BEACH-type PH domain-containing protein</fullName>
    </recommendedName>
</protein>
<dbReference type="PROSITE" id="PS51783">
    <property type="entry name" value="PH_BEACH"/>
    <property type="match status" value="1"/>
</dbReference>
<dbReference type="InterPro" id="IPR004182">
    <property type="entry name" value="GRAM"/>
</dbReference>
<dbReference type="SMART" id="SM00568">
    <property type="entry name" value="GRAM"/>
    <property type="match status" value="2"/>
</dbReference>
<keyword evidence="5" id="KW-1185">Reference proteome</keyword>
<dbReference type="OrthoDB" id="1736712at2759"/>
<sequence length="454" mass="51272">MYSNSRQHFTSLAVPNMITTLQEFVAGIPISLKESRVDRSLKRYLPDPADSEPNRKNKASKKGDSFAHGVREHVRHGPNITETLKGKLSLGARILKVGGVEKVFRRLFSVREGEKLLKASQCYLSTTAGPIAGLLFISTDNIAFCSDRSIKISSPNREMIRIHYKVLIPLRKIQRVEQSENVKKPSQKKLFRKLRGMLVIQEAEMLIPIFFSDNTRLHQPYSVLVERQKKGLETKLLGLQSGQEHTQIKYQQMDTQLDQQLPKCNIPSPANEPSASTQSEVDSMLSRMTKCGKKVGNFAHAFREHVRLGHNITETVKGKLWLGAKILIVGGLEKFFKKLFSVSEGEKLLKTCQCYLSTTTGAIAGLLFISTNNISFWSERSLKVPSPDGGLVRLHYKVLIPLKKIRAISLCENVKKPSSKYIQITTCDNFDFWFMGFLDYQKALKYLQPAISQA</sequence>
<evidence type="ECO:0000313" key="4">
    <source>
        <dbReference type="EMBL" id="KAE8100794.1"/>
    </source>
</evidence>
<dbReference type="PANTHER" id="PTHR31969">
    <property type="entry name" value="GEM-LIKE PROTEIN 2"/>
    <property type="match status" value="1"/>
</dbReference>
<dbReference type="Pfam" id="PF02893">
    <property type="entry name" value="GRAM"/>
    <property type="match status" value="2"/>
</dbReference>
<dbReference type="InterPro" id="IPR023362">
    <property type="entry name" value="PH-BEACH_dom"/>
</dbReference>
<evidence type="ECO:0000256" key="2">
    <source>
        <dbReference type="SAM" id="MobiDB-lite"/>
    </source>
</evidence>